<dbReference type="AlphaFoldDB" id="A0A644ZAW0"/>
<proteinExistence type="predicted"/>
<reference evidence="1" key="1">
    <citation type="submission" date="2019-08" db="EMBL/GenBank/DDBJ databases">
        <authorList>
            <person name="Kucharzyk K."/>
            <person name="Murdoch R.W."/>
            <person name="Higgins S."/>
            <person name="Loffler F."/>
        </authorList>
    </citation>
    <scope>NUCLEOTIDE SEQUENCE</scope>
</reference>
<dbReference type="EMBL" id="VSSQ01007942">
    <property type="protein sequence ID" value="MPM37428.1"/>
    <property type="molecule type" value="Genomic_DNA"/>
</dbReference>
<accession>A0A644ZAW0</accession>
<comment type="caution">
    <text evidence="1">The sequence shown here is derived from an EMBL/GenBank/DDBJ whole genome shotgun (WGS) entry which is preliminary data.</text>
</comment>
<evidence type="ECO:0000313" key="1">
    <source>
        <dbReference type="EMBL" id="MPM37428.1"/>
    </source>
</evidence>
<protein>
    <submittedName>
        <fullName evidence="1">Uncharacterized protein</fullName>
    </submittedName>
</protein>
<name>A0A644ZAW0_9ZZZZ</name>
<sequence>MADKLRTVADAENRDAHVKNGLVAARRALGQYTGGPAGKNDAGRSKPSYLLRGNGAGIDLAVDTEIANPARYQLIVLPSEVHY</sequence>
<gene>
    <name evidence="1" type="ORF">SDC9_84045</name>
</gene>
<organism evidence="1">
    <name type="scientific">bioreactor metagenome</name>
    <dbReference type="NCBI Taxonomy" id="1076179"/>
    <lineage>
        <taxon>unclassified sequences</taxon>
        <taxon>metagenomes</taxon>
        <taxon>ecological metagenomes</taxon>
    </lineage>
</organism>